<dbReference type="Gene3D" id="3.30.1450.10">
    <property type="match status" value="1"/>
</dbReference>
<keyword evidence="6" id="KW-1185">Reference proteome</keyword>
<evidence type="ECO:0000313" key="6">
    <source>
        <dbReference type="Proteomes" id="UP001056291"/>
    </source>
</evidence>
<name>A0ABY4VZF8_9PROT</name>
<organism evidence="5 6">
    <name type="scientific">Sneathiella marina</name>
    <dbReference type="NCBI Taxonomy" id="2950108"/>
    <lineage>
        <taxon>Bacteria</taxon>
        <taxon>Pseudomonadati</taxon>
        <taxon>Pseudomonadota</taxon>
        <taxon>Alphaproteobacteria</taxon>
        <taxon>Sneathiellales</taxon>
        <taxon>Sneathiellaceae</taxon>
        <taxon>Sneathiella</taxon>
    </lineage>
</organism>
<gene>
    <name evidence="5" type="primary">bamE</name>
    <name evidence="5" type="ORF">NBZ79_12870</name>
</gene>
<dbReference type="RefSeq" id="WP_251932874.1">
    <property type="nucleotide sequence ID" value="NZ_CP098747.1"/>
</dbReference>
<evidence type="ECO:0000256" key="1">
    <source>
        <dbReference type="ARBA" id="ARBA00022729"/>
    </source>
</evidence>
<proteinExistence type="predicted"/>
<dbReference type="Pfam" id="PF04355">
    <property type="entry name" value="BamE"/>
    <property type="match status" value="1"/>
</dbReference>
<accession>A0ABY4VZF8</accession>
<dbReference type="InterPro" id="IPR026592">
    <property type="entry name" value="BamE"/>
</dbReference>
<dbReference type="PANTHER" id="PTHR37482">
    <property type="entry name" value="OUTER MEMBRANE PROTEIN ASSEMBLY FACTOR BAME"/>
    <property type="match status" value="1"/>
</dbReference>
<evidence type="ECO:0000313" key="5">
    <source>
        <dbReference type="EMBL" id="USG60067.1"/>
    </source>
</evidence>
<dbReference type="InterPro" id="IPR037873">
    <property type="entry name" value="BamE-like"/>
</dbReference>
<keyword evidence="2" id="KW-0472">Membrane</keyword>
<keyword evidence="3" id="KW-0998">Cell outer membrane</keyword>
<evidence type="ECO:0000259" key="4">
    <source>
        <dbReference type="Pfam" id="PF04355"/>
    </source>
</evidence>
<sequence>MLDDKPFMGHELSIKLVFVNSKPHYDKGTMIKIRTGLCIALTGIALSACSPIETDQGYRVDPEQLALIETGITNKDGVEQLMGSPSSIATFQTEGDAWYYISSKTEHLAFLPKEVVSRDVIIVKFDINDVVAEIEDYGKEQGTEIEMVERTTPTGGRKLGFFEQIFGNLGRFNTGEQ</sequence>
<evidence type="ECO:0000256" key="3">
    <source>
        <dbReference type="ARBA" id="ARBA00023237"/>
    </source>
</evidence>
<evidence type="ECO:0000256" key="2">
    <source>
        <dbReference type="ARBA" id="ARBA00023136"/>
    </source>
</evidence>
<dbReference type="EMBL" id="CP098747">
    <property type="protein sequence ID" value="USG60067.1"/>
    <property type="molecule type" value="Genomic_DNA"/>
</dbReference>
<protein>
    <submittedName>
        <fullName evidence="5">Outer membrane protein assembly factor BamE</fullName>
    </submittedName>
</protein>
<dbReference type="PANTHER" id="PTHR37482:SF1">
    <property type="entry name" value="OUTER MEMBRANE PROTEIN ASSEMBLY FACTOR BAME"/>
    <property type="match status" value="1"/>
</dbReference>
<keyword evidence="1" id="KW-0732">Signal</keyword>
<reference evidence="5" key="1">
    <citation type="submission" date="2022-06" db="EMBL/GenBank/DDBJ databases">
        <title>Sneathiella actinostolidae sp. nov., isolated from a sea anemonein the Western Pacific Ocean.</title>
        <authorList>
            <person name="Wei M.J."/>
        </authorList>
    </citation>
    <scope>NUCLEOTIDE SEQUENCE</scope>
    <source>
        <strain evidence="5">PHK-P5</strain>
    </source>
</reference>
<feature type="domain" description="Outer membrane protein assembly factor BamE" evidence="4">
    <location>
        <begin position="57"/>
        <end position="133"/>
    </location>
</feature>
<dbReference type="InterPro" id="IPR007450">
    <property type="entry name" value="BamE_dom"/>
</dbReference>
<dbReference type="Proteomes" id="UP001056291">
    <property type="component" value="Chromosome"/>
</dbReference>